<dbReference type="InterPro" id="IPR050491">
    <property type="entry name" value="AmpC-like"/>
</dbReference>
<evidence type="ECO:0000313" key="3">
    <source>
        <dbReference type="Proteomes" id="UP000662888"/>
    </source>
</evidence>
<dbReference type="Pfam" id="PF00144">
    <property type="entry name" value="Beta-lactamase"/>
    <property type="match status" value="1"/>
</dbReference>
<reference evidence="2 3" key="1">
    <citation type="submission" date="2020-11" db="EMBL/GenBank/DDBJ databases">
        <authorList>
            <person name="Sun Q."/>
        </authorList>
    </citation>
    <scope>NUCLEOTIDE SEQUENCE [LARGE SCALE GENOMIC DNA]</scope>
    <source>
        <strain evidence="2 3">P8398</strain>
    </source>
</reference>
<dbReference type="RefSeq" id="WP_206088905.1">
    <property type="nucleotide sequence ID" value="NZ_CP065053.1"/>
</dbReference>
<evidence type="ECO:0000313" key="2">
    <source>
        <dbReference type="EMBL" id="QPI49350.1"/>
    </source>
</evidence>
<evidence type="ECO:0000259" key="1">
    <source>
        <dbReference type="Pfam" id="PF00144"/>
    </source>
</evidence>
<dbReference type="InterPro" id="IPR001466">
    <property type="entry name" value="Beta-lactam-related"/>
</dbReference>
<dbReference type="PANTHER" id="PTHR46825">
    <property type="entry name" value="D-ALANYL-D-ALANINE-CARBOXYPEPTIDASE/ENDOPEPTIDASE AMPH"/>
    <property type="match status" value="1"/>
</dbReference>
<feature type="domain" description="Beta-lactamase-related" evidence="1">
    <location>
        <begin position="70"/>
        <end position="341"/>
    </location>
</feature>
<sequence length="412" mass="42845">MKLLSYLPGATLSVSGAAFIALLAGCGGGSGGGGRDVAANAGKSLGCVAQHPGASVAELLACSGDLNGKIDAVMTPFMAANGITAATVAVAKDGVMLAERGYGHRDSARQVPLPADAMFITASIVKPVTAASIQTLARERKLALTDHVFCTGLNAPCWLAPELQPAAPDVRIGAITIAQLLEHQGGWDADISGDPMVSEYEIQQALGLSAPPQQDDIIRFVLRRPLDFAPGTKTAYANFGYLLLGQIIEKASGLGYVQYVQKNIMGPIGIPKTDFEGMRSLLVNRHPRGPDYITTVTAPSVFVPGATVLAFDGAVRIENWVAAGATVTTAKAMTLFAAHYRIPDGMPLAGAKNNGGFSGADPGVATVLRQLPSGISYTVMMNKLDENNPSGDASYQLQVLQRIETALKDAGL</sequence>
<organism evidence="2 3">
    <name type="scientific">Massilia antarctica</name>
    <dbReference type="NCBI Taxonomy" id="2765360"/>
    <lineage>
        <taxon>Bacteria</taxon>
        <taxon>Pseudomonadati</taxon>
        <taxon>Pseudomonadota</taxon>
        <taxon>Betaproteobacteria</taxon>
        <taxon>Burkholderiales</taxon>
        <taxon>Oxalobacteraceae</taxon>
        <taxon>Telluria group</taxon>
        <taxon>Massilia</taxon>
    </lineage>
</organism>
<dbReference type="PANTHER" id="PTHR46825:SF9">
    <property type="entry name" value="BETA-LACTAMASE-RELATED DOMAIN-CONTAINING PROTEIN"/>
    <property type="match status" value="1"/>
</dbReference>
<accession>A0AA48WB75</accession>
<dbReference type="SUPFAM" id="SSF56601">
    <property type="entry name" value="beta-lactamase/transpeptidase-like"/>
    <property type="match status" value="1"/>
</dbReference>
<dbReference type="EMBL" id="CP065053">
    <property type="protein sequence ID" value="QPI49350.1"/>
    <property type="molecule type" value="Genomic_DNA"/>
</dbReference>
<keyword evidence="3" id="KW-1185">Reference proteome</keyword>
<dbReference type="Proteomes" id="UP000662888">
    <property type="component" value="Chromosome"/>
</dbReference>
<dbReference type="PROSITE" id="PS51257">
    <property type="entry name" value="PROKAR_LIPOPROTEIN"/>
    <property type="match status" value="1"/>
</dbReference>
<dbReference type="InterPro" id="IPR012338">
    <property type="entry name" value="Beta-lactam/transpept-like"/>
</dbReference>
<dbReference type="Gene3D" id="3.40.710.10">
    <property type="entry name" value="DD-peptidase/beta-lactamase superfamily"/>
    <property type="match status" value="1"/>
</dbReference>
<name>A0AA48WB75_9BURK</name>
<gene>
    <name evidence="2" type="ORF">IV454_28545</name>
</gene>
<proteinExistence type="predicted"/>
<protein>
    <submittedName>
        <fullName evidence="2">Beta-lactamase family protein</fullName>
    </submittedName>
</protein>